<evidence type="ECO:0000313" key="2">
    <source>
        <dbReference type="Proteomes" id="UP001556040"/>
    </source>
</evidence>
<dbReference type="Proteomes" id="UP001556040">
    <property type="component" value="Unassembled WGS sequence"/>
</dbReference>
<accession>A0ABV3Q7V2</accession>
<dbReference type="EMBL" id="JBFMIA010000032">
    <property type="protein sequence ID" value="MEW9503321.1"/>
    <property type="molecule type" value="Genomic_DNA"/>
</dbReference>
<keyword evidence="2" id="KW-1185">Reference proteome</keyword>
<reference evidence="1 2" key="1">
    <citation type="journal article" date="1979" name="Int. J. Syst. Evol. Microbiol.">
        <title>Bacillus globisporus subsp. marinus subsp. nov.</title>
        <authorList>
            <person name="Liu H."/>
        </authorList>
    </citation>
    <scope>NUCLEOTIDE SEQUENCE [LARGE SCALE GENOMIC DNA]</scope>
    <source>
        <strain evidence="1 2">DSM 1297</strain>
    </source>
</reference>
<sequence length="126" mass="14704">MSKFDHVNWMDQVYKDYEKNNDVKANAGFGKPLPKKMFSGDVHDNFVNTARNAGYLPEWIKLQKEIRTELGEVVTAMNVGQPAEEFKREIRDINKKIKKYNKACPPSMQRMMIELDDVKGQHEIWA</sequence>
<proteinExistence type="predicted"/>
<gene>
    <name evidence="1" type="ORF">AB1471_16240</name>
</gene>
<protein>
    <submittedName>
        <fullName evidence="1">DUF1992 domain-containing protein</fullName>
    </submittedName>
</protein>
<dbReference type="RefSeq" id="WP_367780810.1">
    <property type="nucleotide sequence ID" value="NZ_JBFMIA010000032.1"/>
</dbReference>
<name>A0ABV3Q7V2_9BACL</name>
<evidence type="ECO:0000313" key="1">
    <source>
        <dbReference type="EMBL" id="MEW9503321.1"/>
    </source>
</evidence>
<comment type="caution">
    <text evidence="1">The sequence shown here is derived from an EMBL/GenBank/DDBJ whole genome shotgun (WGS) entry which is preliminary data.</text>
</comment>
<organism evidence="1 2">
    <name type="scientific">Jeotgalibacillus marinus</name>
    <dbReference type="NCBI Taxonomy" id="86667"/>
    <lineage>
        <taxon>Bacteria</taxon>
        <taxon>Bacillati</taxon>
        <taxon>Bacillota</taxon>
        <taxon>Bacilli</taxon>
        <taxon>Bacillales</taxon>
        <taxon>Caryophanaceae</taxon>
        <taxon>Jeotgalibacillus</taxon>
    </lineage>
</organism>